<sequence>MLSGTLDGLTGSDLFADRLAALRVRRRPIVSGFTRRVQDVVLLVCSSRSGSSMLAEMLRRTSALLHLRAEFNPYLRLAGLAYPDSGTGSDQLDARHLAALTPGQRLVFEEELSLDVGRPDPAVDDEQFLLDAAWRFAVQWPAMRFDLADWLDTGRRVLAAVRTRQHDWNPAHPADVARFQTLLFEALAACGLPVRLAYYDLPHASRRPGPDDARGAPGDVLVEEPPFVLSLGWRYADERDLATRPLVIKTPSNAYRLGFLRALFPNARTWVLHLTRNPAASINGLYDGWLHHGFHAHRMERPLSIQSYGVDRPEDRWWWKFDLPPGWQEYTGATLPCVCALQWRSCHRAILEYVAGSGLPYLRVHFEDLMHSPQRRAAVLAGITGWLGVPMDEALREIARHGLREPVAATVPPGLGRWRRRAEMVQAAVGPQELELAEELGYADDDVWV</sequence>
<proteinExistence type="predicted"/>
<reference evidence="1 2" key="1">
    <citation type="submission" date="2022-06" db="EMBL/GenBank/DDBJ databases">
        <title>Actinoplanes abujensis sp. nov., isolated from Nigerian arid soil.</title>
        <authorList>
            <person name="Ding P."/>
        </authorList>
    </citation>
    <scope>NUCLEOTIDE SEQUENCE [LARGE SCALE GENOMIC DNA]</scope>
    <source>
        <strain evidence="2">TRM88002</strain>
    </source>
</reference>
<dbReference type="SUPFAM" id="SSF52540">
    <property type="entry name" value="P-loop containing nucleoside triphosphate hydrolases"/>
    <property type="match status" value="1"/>
</dbReference>
<name>A0ABT0YBV7_9ACTN</name>
<dbReference type="Gene3D" id="3.40.50.300">
    <property type="entry name" value="P-loop containing nucleotide triphosphate hydrolases"/>
    <property type="match status" value="1"/>
</dbReference>
<evidence type="ECO:0000313" key="2">
    <source>
        <dbReference type="Proteomes" id="UP001523216"/>
    </source>
</evidence>
<dbReference type="Proteomes" id="UP001523216">
    <property type="component" value="Unassembled WGS sequence"/>
</dbReference>
<comment type="caution">
    <text evidence="1">The sequence shown here is derived from an EMBL/GenBank/DDBJ whole genome shotgun (WGS) entry which is preliminary data.</text>
</comment>
<gene>
    <name evidence="1" type="ORF">LXN57_38960</name>
</gene>
<dbReference type="EMBL" id="JAMQOL010000060">
    <property type="protein sequence ID" value="MCM4083545.1"/>
    <property type="molecule type" value="Genomic_DNA"/>
</dbReference>
<keyword evidence="2" id="KW-1185">Reference proteome</keyword>
<evidence type="ECO:0000313" key="1">
    <source>
        <dbReference type="EMBL" id="MCM4083545.1"/>
    </source>
</evidence>
<accession>A0ABT0YBV7</accession>
<dbReference type="RefSeq" id="WP_251803244.1">
    <property type="nucleotide sequence ID" value="NZ_JAMQOL010000060.1"/>
</dbReference>
<dbReference type="InterPro" id="IPR027417">
    <property type="entry name" value="P-loop_NTPase"/>
</dbReference>
<organism evidence="1 2">
    <name type="scientific">Paractinoplanes hotanensis</name>
    <dbReference type="NCBI Taxonomy" id="2906497"/>
    <lineage>
        <taxon>Bacteria</taxon>
        <taxon>Bacillati</taxon>
        <taxon>Actinomycetota</taxon>
        <taxon>Actinomycetes</taxon>
        <taxon>Micromonosporales</taxon>
        <taxon>Micromonosporaceae</taxon>
        <taxon>Paractinoplanes</taxon>
    </lineage>
</organism>
<dbReference type="Pfam" id="PF13469">
    <property type="entry name" value="Sulfotransfer_3"/>
    <property type="match status" value="1"/>
</dbReference>
<protein>
    <submittedName>
        <fullName evidence="1">Sulfotransferase</fullName>
    </submittedName>
</protein>